<proteinExistence type="predicted"/>
<dbReference type="Proteomes" id="UP000006692">
    <property type="component" value="Chromosome"/>
</dbReference>
<sequence>MQIRAINNNFGLGYIDTNNRLRGKDCHDESSELGFRCLSGSTFALACLYRRFTDEFLIGALGRKGGTRSLPRSVLARVGIELLVPPTPSSLNIQASLLAKRPSSPTSMQTDPPLSRAGSLPQWDRGTTGRARPAVRPPREQALLPQVLLKQI</sequence>
<evidence type="ECO:0000256" key="1">
    <source>
        <dbReference type="SAM" id="MobiDB-lite"/>
    </source>
</evidence>
<organism evidence="2 3">
    <name type="scientific">Pseudomonas brassicacearum (strain NFM421)</name>
    <dbReference type="NCBI Taxonomy" id="994484"/>
    <lineage>
        <taxon>Bacteria</taxon>
        <taxon>Pseudomonadati</taxon>
        <taxon>Pseudomonadota</taxon>
        <taxon>Gammaproteobacteria</taxon>
        <taxon>Pseudomonadales</taxon>
        <taxon>Pseudomonadaceae</taxon>
        <taxon>Pseudomonas</taxon>
    </lineage>
</organism>
<feature type="region of interest" description="Disordered" evidence="1">
    <location>
        <begin position="99"/>
        <end position="139"/>
    </location>
</feature>
<dbReference type="HOGENOM" id="CLU_1720776_0_0_6"/>
<feature type="compositionally biased region" description="Polar residues" evidence="1">
    <location>
        <begin position="103"/>
        <end position="112"/>
    </location>
</feature>
<evidence type="ECO:0000313" key="2">
    <source>
        <dbReference type="EMBL" id="AEA70487.1"/>
    </source>
</evidence>
<dbReference type="KEGG" id="pba:PSEBR_m1287"/>
<gene>
    <name evidence="2" type="ORF">PSEBR_m1287</name>
</gene>
<reference key="2">
    <citation type="submission" date="2011-03" db="EMBL/GenBank/DDBJ databases">
        <title>Complete Genome Sequence of a beneficial plant roots-associated bacterium Pseudomonas brassicacearum.</title>
        <authorList>
            <person name="Ortet P."/>
            <person name="Barakat M."/>
            <person name="Lalaouna D."/>
            <person name="Fochesato S."/>
            <person name="Barbe V."/>
            <person name="Santaella C."/>
            <person name="Heulin T."/>
            <person name="Achouak W."/>
        </authorList>
    </citation>
    <scope>NUCLEOTIDE SEQUENCE</scope>
    <source>
        <strain>NFM421</strain>
    </source>
</reference>
<protein>
    <submittedName>
        <fullName evidence="2">Uncharacterized protein</fullName>
    </submittedName>
</protein>
<name>F2KKB1_PSEBN</name>
<dbReference type="STRING" id="994484.PSEBR_m1287"/>
<evidence type="ECO:0000313" key="3">
    <source>
        <dbReference type="Proteomes" id="UP000006692"/>
    </source>
</evidence>
<accession>F2KKB1</accession>
<reference evidence="2 3" key="1">
    <citation type="journal article" date="2011" name="J. Bacteriol.">
        <title>Complete genome sequence of a beneficial plant root-associated bacterium, Pseudomonas brassicacearum.</title>
        <authorList>
            <person name="Ortet P."/>
            <person name="Barakat M."/>
            <person name="Lalaouna D."/>
            <person name="Fochesato S."/>
            <person name="Barbe V."/>
            <person name="Vacherie B."/>
            <person name="Santaella C."/>
            <person name="Heulin T."/>
            <person name="Achouak W."/>
        </authorList>
    </citation>
    <scope>NUCLEOTIDE SEQUENCE [LARGE SCALE GENOMIC DNA]</scope>
    <source>
        <strain evidence="2 3">NFM421</strain>
    </source>
</reference>
<dbReference type="EMBL" id="CP002585">
    <property type="protein sequence ID" value="AEA70487.1"/>
    <property type="molecule type" value="Genomic_DNA"/>
</dbReference>
<dbReference type="AlphaFoldDB" id="F2KKB1"/>